<name>A0A368GWY8_ANCCA</name>
<keyword evidence="1" id="KW-0378">Hydrolase</keyword>
<dbReference type="PANTHER" id="PTHR42776">
    <property type="entry name" value="SERINE PEPTIDASE S9 FAMILY MEMBER"/>
    <property type="match status" value="1"/>
</dbReference>
<dbReference type="Gene3D" id="3.40.50.1820">
    <property type="entry name" value="alpha/beta hydrolase"/>
    <property type="match status" value="2"/>
</dbReference>
<dbReference type="Proteomes" id="UP000252519">
    <property type="component" value="Unassembled WGS sequence"/>
</dbReference>
<evidence type="ECO:0000256" key="2">
    <source>
        <dbReference type="SAM" id="SignalP"/>
    </source>
</evidence>
<dbReference type="STRING" id="29170.A0A368GWY8"/>
<dbReference type="EMBL" id="JOJR01000061">
    <property type="protein sequence ID" value="RCN47545.1"/>
    <property type="molecule type" value="Genomic_DNA"/>
</dbReference>
<dbReference type="GO" id="GO:0006508">
    <property type="term" value="P:proteolysis"/>
    <property type="evidence" value="ECO:0007669"/>
    <property type="project" value="InterPro"/>
</dbReference>
<dbReference type="AlphaFoldDB" id="A0A368GWY8"/>
<protein>
    <recommendedName>
        <fullName evidence="3">Peptidase S9 prolyl oligopeptidase catalytic domain-containing protein</fullName>
    </recommendedName>
</protein>
<accession>A0A368GWY8</accession>
<dbReference type="PANTHER" id="PTHR42776:SF27">
    <property type="entry name" value="DIPEPTIDYL PEPTIDASE FAMILY MEMBER 6"/>
    <property type="match status" value="1"/>
</dbReference>
<proteinExistence type="predicted"/>
<comment type="caution">
    <text evidence="4">The sequence shown here is derived from an EMBL/GenBank/DDBJ whole genome shotgun (WGS) entry which is preliminary data.</text>
</comment>
<reference evidence="4 5" key="1">
    <citation type="submission" date="2014-10" db="EMBL/GenBank/DDBJ databases">
        <title>Draft genome of the hookworm Ancylostoma caninum.</title>
        <authorList>
            <person name="Mitreva M."/>
        </authorList>
    </citation>
    <scope>NUCLEOTIDE SEQUENCE [LARGE SCALE GENOMIC DNA]</scope>
    <source>
        <strain evidence="4 5">Baltimore</strain>
    </source>
</reference>
<dbReference type="SUPFAM" id="SSF53474">
    <property type="entry name" value="alpha/beta-Hydrolases"/>
    <property type="match status" value="1"/>
</dbReference>
<feature type="domain" description="Peptidase S9 prolyl oligopeptidase catalytic" evidence="3">
    <location>
        <begin position="474"/>
        <end position="579"/>
    </location>
</feature>
<evidence type="ECO:0000313" key="5">
    <source>
        <dbReference type="Proteomes" id="UP000252519"/>
    </source>
</evidence>
<sequence>MRWRLYGLLVISLFWISVLNAKLIPRELLFSYPDYTHPKISPDGKFVAFIKEDQNNVTNVFLRCLCCNLTRQVTFERENDVLGYAFTALPDIIYYAQDRDGDENTMLFAKNISQEAIERDRYGRSVISDRRGVKADVFGNNYVDPRLLIGLNDENPSMPNIYSYDLVTNELTLVMRNRRFPALFVDNALNIRLAAKEQPDGTVTYYRLSAKAPTRGILTSDEDLWEEILTFSADDAGSNAFMGFDKSNENIYWLWADNNNDLGKFIMFPISSPRRQTTLFQPEKGEIGAVFWNFTERSPLAVSEVYHKHEWYVLNETAMDDMQVIVDYNPNASPYIVSYSVDQELILLAYDSAEKPFNVYLYRRANKSIEVLFNTKPGLQEYRFNSMVGFAYTARDGLPIQAYLSLPPDTSLLSPAQASSASRNYAELGLLPSSPQKMVIMVHGGPESRDVYGFSTVNAWLTNRGYAVLQNVCMTQIHILGGSYGGYEVLVALTTSPDVFACGVDVVGPSNLITLLETLPPYWEGYRKSMELKVGANPRTEEGRRFLESRSPLFFAERVVKPILIMQGANDPRVKQQESGTYDKKIEHNVLAQHGFTEEFLHNCLGGEYEPFSLGQYGSSAIVISKGSAPSSFRLNGIRPNYSLLNFAPSVFFPILVKPNVRANFSPQRVTPSSNRVKFLCSYGC</sequence>
<dbReference type="OrthoDB" id="416344at2759"/>
<keyword evidence="2" id="KW-0732">Signal</keyword>
<evidence type="ECO:0000313" key="4">
    <source>
        <dbReference type="EMBL" id="RCN47545.1"/>
    </source>
</evidence>
<feature type="signal peptide" evidence="2">
    <location>
        <begin position="1"/>
        <end position="21"/>
    </location>
</feature>
<dbReference type="InterPro" id="IPR001375">
    <property type="entry name" value="Peptidase_S9_cat"/>
</dbReference>
<keyword evidence="5" id="KW-1185">Reference proteome</keyword>
<dbReference type="Pfam" id="PF00326">
    <property type="entry name" value="Peptidase_S9"/>
    <property type="match status" value="1"/>
</dbReference>
<evidence type="ECO:0000259" key="3">
    <source>
        <dbReference type="Pfam" id="PF00326"/>
    </source>
</evidence>
<gene>
    <name evidence="4" type="ORF">ANCCAN_06448</name>
</gene>
<dbReference type="SUPFAM" id="SSF82171">
    <property type="entry name" value="DPP6 N-terminal domain-like"/>
    <property type="match status" value="1"/>
</dbReference>
<feature type="chain" id="PRO_5016638105" description="Peptidase S9 prolyl oligopeptidase catalytic domain-containing protein" evidence="2">
    <location>
        <begin position="22"/>
        <end position="685"/>
    </location>
</feature>
<dbReference type="InterPro" id="IPR029058">
    <property type="entry name" value="AB_hydrolase_fold"/>
</dbReference>
<evidence type="ECO:0000256" key="1">
    <source>
        <dbReference type="ARBA" id="ARBA00022801"/>
    </source>
</evidence>
<dbReference type="GO" id="GO:0004252">
    <property type="term" value="F:serine-type endopeptidase activity"/>
    <property type="evidence" value="ECO:0007669"/>
    <property type="project" value="TreeGrafter"/>
</dbReference>
<organism evidence="4 5">
    <name type="scientific">Ancylostoma caninum</name>
    <name type="common">Dog hookworm</name>
    <dbReference type="NCBI Taxonomy" id="29170"/>
    <lineage>
        <taxon>Eukaryota</taxon>
        <taxon>Metazoa</taxon>
        <taxon>Ecdysozoa</taxon>
        <taxon>Nematoda</taxon>
        <taxon>Chromadorea</taxon>
        <taxon>Rhabditida</taxon>
        <taxon>Rhabditina</taxon>
        <taxon>Rhabditomorpha</taxon>
        <taxon>Strongyloidea</taxon>
        <taxon>Ancylostomatidae</taxon>
        <taxon>Ancylostomatinae</taxon>
        <taxon>Ancylostoma</taxon>
    </lineage>
</organism>